<dbReference type="AlphaFoldDB" id="A0A0V1C6W0"/>
<evidence type="ECO:0000256" key="1">
    <source>
        <dbReference type="SAM" id="SignalP"/>
    </source>
</evidence>
<keyword evidence="1" id="KW-0732">Signal</keyword>
<comment type="caution">
    <text evidence="2">The sequence shown here is derived from an EMBL/GenBank/DDBJ whole genome shotgun (WGS) entry which is preliminary data.</text>
</comment>
<accession>A0A0V1C6W0</accession>
<dbReference type="Proteomes" id="UP000054653">
    <property type="component" value="Unassembled WGS sequence"/>
</dbReference>
<sequence length="89" mass="9930">MVLNVLILCACSPELRVFNTCSSDVQFSREQIVDQLPSSSSWHAAAEGQLLHIRANKSSIHFTQLLWNKWPLNFGILLLSIHGLSPETA</sequence>
<organism evidence="2 3">
    <name type="scientific">Trichinella britovi</name>
    <name type="common">Parasitic roundworm</name>
    <dbReference type="NCBI Taxonomy" id="45882"/>
    <lineage>
        <taxon>Eukaryota</taxon>
        <taxon>Metazoa</taxon>
        <taxon>Ecdysozoa</taxon>
        <taxon>Nematoda</taxon>
        <taxon>Enoplea</taxon>
        <taxon>Dorylaimia</taxon>
        <taxon>Trichinellida</taxon>
        <taxon>Trichinellidae</taxon>
        <taxon>Trichinella</taxon>
    </lineage>
</organism>
<gene>
    <name evidence="2" type="ORF">T03_17076</name>
</gene>
<feature type="signal peptide" evidence="1">
    <location>
        <begin position="1"/>
        <end position="17"/>
    </location>
</feature>
<keyword evidence="3" id="KW-1185">Reference proteome</keyword>
<evidence type="ECO:0000313" key="3">
    <source>
        <dbReference type="Proteomes" id="UP000054653"/>
    </source>
</evidence>
<name>A0A0V1C6W0_TRIBR</name>
<reference evidence="2 3" key="1">
    <citation type="submission" date="2015-01" db="EMBL/GenBank/DDBJ databases">
        <title>Evolution of Trichinella species and genotypes.</title>
        <authorList>
            <person name="Korhonen P.K."/>
            <person name="Edoardo P."/>
            <person name="Giuseppe L.R."/>
            <person name="Gasser R.B."/>
        </authorList>
    </citation>
    <scope>NUCLEOTIDE SEQUENCE [LARGE SCALE GENOMIC DNA]</scope>
    <source>
        <strain evidence="2">ISS120</strain>
    </source>
</reference>
<evidence type="ECO:0000313" key="2">
    <source>
        <dbReference type="EMBL" id="KRY44929.1"/>
    </source>
</evidence>
<feature type="chain" id="PRO_5006875650" evidence="1">
    <location>
        <begin position="18"/>
        <end position="89"/>
    </location>
</feature>
<dbReference type="EMBL" id="JYDI01000446">
    <property type="protein sequence ID" value="KRY44929.1"/>
    <property type="molecule type" value="Genomic_DNA"/>
</dbReference>
<protein>
    <submittedName>
        <fullName evidence="2">Uncharacterized protein</fullName>
    </submittedName>
</protein>
<proteinExistence type="predicted"/>